<gene>
    <name evidence="2" type="ORF">SAMN05660324_0185</name>
</gene>
<feature type="transmembrane region" description="Helical" evidence="1">
    <location>
        <begin position="358"/>
        <end position="384"/>
    </location>
</feature>
<accession>A0A1G7LB07</accession>
<evidence type="ECO:0000313" key="3">
    <source>
        <dbReference type="Proteomes" id="UP000198863"/>
    </source>
</evidence>
<keyword evidence="1" id="KW-0812">Transmembrane</keyword>
<sequence>MVPPHLQSDLVTSAEPTTTSRARRVLPALVVAAAAVFVVVVGFIGWRLAEGGTVLHLLGGYVLRGGFGVVLTPRVLLPVAVALVVVLVGPGLASRVRFGLLAAGSAVVAAGWAVALALSSGWHRLPEPLSVVYEYPHDVPRVGSIGTFLSTFTQFVPADSSDPWTTHVAGHPPGALLAFVLLDRIGLSGLGWDAALCIAGGVLAVPAVLVTVRAVADEARARVVAPFLVLAPIALWVATSADALFAGVASWGVAGLATAAVSTGWRRDAKALAGGLLLGLALFLSFGLTALGLVALVVVLVHRRALGWGGVVRVLAVGAVGVLLVVGLFLLGGYWWLDGFHAAGDRVRSGPSYANRPLAFFLFSNVAAGAIAVGPAAIAGLASLRRHRLALLPLAALAGILASDSTGLVRGETERIWLPFYVWVLCATAFLPERGRRVWLALGAVLAIAVEVTVRTEW</sequence>
<evidence type="ECO:0000256" key="1">
    <source>
        <dbReference type="SAM" id="Phobius"/>
    </source>
</evidence>
<keyword evidence="3" id="KW-1185">Reference proteome</keyword>
<dbReference type="EMBL" id="FNCF01000001">
    <property type="protein sequence ID" value="SDF46220.1"/>
    <property type="molecule type" value="Genomic_DNA"/>
</dbReference>
<feature type="transmembrane region" description="Helical" evidence="1">
    <location>
        <begin position="25"/>
        <end position="46"/>
    </location>
</feature>
<feature type="transmembrane region" description="Helical" evidence="1">
    <location>
        <begin position="219"/>
        <end position="238"/>
    </location>
</feature>
<evidence type="ECO:0000313" key="2">
    <source>
        <dbReference type="EMBL" id="SDF46220.1"/>
    </source>
</evidence>
<feature type="transmembrane region" description="Helical" evidence="1">
    <location>
        <begin position="66"/>
        <end position="88"/>
    </location>
</feature>
<keyword evidence="1" id="KW-0472">Membrane</keyword>
<feature type="transmembrane region" description="Helical" evidence="1">
    <location>
        <begin position="244"/>
        <end position="265"/>
    </location>
</feature>
<dbReference type="Proteomes" id="UP000198863">
    <property type="component" value="Unassembled WGS sequence"/>
</dbReference>
<keyword evidence="1" id="KW-1133">Transmembrane helix</keyword>
<reference evidence="3" key="1">
    <citation type="submission" date="2016-10" db="EMBL/GenBank/DDBJ databases">
        <authorList>
            <person name="Varghese N."/>
            <person name="Submissions S."/>
        </authorList>
    </citation>
    <scope>NUCLEOTIDE SEQUENCE [LARGE SCALE GENOMIC DNA]</scope>
    <source>
        <strain evidence="3">DSM 44526</strain>
    </source>
</reference>
<name>A0A1G7LB07_9ACTN</name>
<feature type="transmembrane region" description="Helical" evidence="1">
    <location>
        <begin position="277"/>
        <end position="302"/>
    </location>
</feature>
<feature type="transmembrane region" description="Helical" evidence="1">
    <location>
        <begin position="100"/>
        <end position="122"/>
    </location>
</feature>
<organism evidence="2 3">
    <name type="scientific">Klenkia brasiliensis</name>
    <dbReference type="NCBI Taxonomy" id="333142"/>
    <lineage>
        <taxon>Bacteria</taxon>
        <taxon>Bacillati</taxon>
        <taxon>Actinomycetota</taxon>
        <taxon>Actinomycetes</taxon>
        <taxon>Geodermatophilales</taxon>
        <taxon>Geodermatophilaceae</taxon>
        <taxon>Klenkia</taxon>
    </lineage>
</organism>
<dbReference type="AlphaFoldDB" id="A0A1G7LB07"/>
<proteinExistence type="predicted"/>
<protein>
    <recommendedName>
        <fullName evidence="4">Alpha-1,6-mannosyltransferase</fullName>
    </recommendedName>
</protein>
<feature type="transmembrane region" description="Helical" evidence="1">
    <location>
        <begin position="190"/>
        <end position="212"/>
    </location>
</feature>
<feature type="transmembrane region" description="Helical" evidence="1">
    <location>
        <begin position="314"/>
        <end position="337"/>
    </location>
</feature>
<evidence type="ECO:0008006" key="4">
    <source>
        <dbReference type="Google" id="ProtNLM"/>
    </source>
</evidence>